<dbReference type="Gene3D" id="3.40.50.1820">
    <property type="entry name" value="alpha/beta hydrolase"/>
    <property type="match status" value="1"/>
</dbReference>
<dbReference type="InterPro" id="IPR053145">
    <property type="entry name" value="AB_hydrolase_Est10"/>
</dbReference>
<evidence type="ECO:0000313" key="3">
    <source>
        <dbReference type="EMBL" id="TXJ98743.1"/>
    </source>
</evidence>
<dbReference type="InterPro" id="IPR029058">
    <property type="entry name" value="AB_hydrolase_fold"/>
</dbReference>
<organism evidence="2 4">
    <name type="scientific">Flagellimonas pelagia</name>
    <dbReference type="NCBI Taxonomy" id="2306998"/>
    <lineage>
        <taxon>Bacteria</taxon>
        <taxon>Pseudomonadati</taxon>
        <taxon>Bacteroidota</taxon>
        <taxon>Flavobacteriia</taxon>
        <taxon>Flavobacteriales</taxon>
        <taxon>Flavobacteriaceae</taxon>
        <taxon>Flagellimonas</taxon>
    </lineage>
</organism>
<keyword evidence="5" id="KW-1185">Reference proteome</keyword>
<gene>
    <name evidence="2" type="ORF">D2V05_05240</name>
    <name evidence="3" type="ORF">FQ017_05205</name>
</gene>
<accession>A0A3A1NP01</accession>
<evidence type="ECO:0000313" key="5">
    <source>
        <dbReference type="Proteomes" id="UP000321621"/>
    </source>
</evidence>
<dbReference type="Proteomes" id="UP000266691">
    <property type="component" value="Unassembled WGS sequence"/>
</dbReference>
<dbReference type="AlphaFoldDB" id="A0A3A1NP01"/>
<protein>
    <submittedName>
        <fullName evidence="2">Alpha/beta fold hydrolase</fullName>
    </submittedName>
    <submittedName>
        <fullName evidence="3">Lysophospholipase</fullName>
    </submittedName>
</protein>
<dbReference type="Proteomes" id="UP000321621">
    <property type="component" value="Unassembled WGS sequence"/>
</dbReference>
<evidence type="ECO:0000259" key="1">
    <source>
        <dbReference type="Pfam" id="PF12146"/>
    </source>
</evidence>
<proteinExistence type="predicted"/>
<dbReference type="GO" id="GO:0052689">
    <property type="term" value="F:carboxylic ester hydrolase activity"/>
    <property type="evidence" value="ECO:0007669"/>
    <property type="project" value="TreeGrafter"/>
</dbReference>
<feature type="domain" description="Serine aminopeptidase S33" evidence="1">
    <location>
        <begin position="76"/>
        <end position="171"/>
    </location>
</feature>
<sequence length="311" mass="33893">MEKILFVLLIFLAGLIPSNAQVEEKAIALETATGNIQGTLLLPLTPENPPVVLIISGSGPTDRDGNNPIMKNNSLKMLAEGLAEYGIASLRYDKRGIGESKDAGPTESQLRFENYVNDAKAWIQLLSQETRFSKIVVLGHSEGSLIGMLASQNTAVAQYISVAGIADPAAKALKEQLKAQPAFVTELSNPILDQLERGQQVDSVPPFLFSLFRPSVQPYMISWFKYDPKQEMAKLDIPILVIQGTTDIQVDTSNAQALADANPKTQLQLIEGMNHILKLAPLDRTANISTYSLPDLPLIVGLVDRIAQFMN</sequence>
<dbReference type="PANTHER" id="PTHR43265">
    <property type="entry name" value="ESTERASE ESTD"/>
    <property type="match status" value="1"/>
</dbReference>
<comment type="caution">
    <text evidence="2">The sequence shown here is derived from an EMBL/GenBank/DDBJ whole genome shotgun (WGS) entry which is preliminary data.</text>
</comment>
<dbReference type="InterPro" id="IPR022742">
    <property type="entry name" value="Hydrolase_4"/>
</dbReference>
<reference evidence="3 5" key="2">
    <citation type="submission" date="2019-07" db="EMBL/GenBank/DDBJ databases">
        <title>Draft genome of two Muricauda strains isolated from deep sea.</title>
        <authorList>
            <person name="Sun C."/>
        </authorList>
    </citation>
    <scope>NUCLEOTIDE SEQUENCE [LARGE SCALE GENOMIC DNA]</scope>
    <source>
        <strain evidence="3 5">72</strain>
    </source>
</reference>
<dbReference type="RefSeq" id="WP_119646463.1">
    <property type="nucleotide sequence ID" value="NZ_QXFI01000013.1"/>
</dbReference>
<evidence type="ECO:0000313" key="4">
    <source>
        <dbReference type="Proteomes" id="UP000266691"/>
    </source>
</evidence>
<dbReference type="SUPFAM" id="SSF53474">
    <property type="entry name" value="alpha/beta-Hydrolases"/>
    <property type="match status" value="1"/>
</dbReference>
<dbReference type="EMBL" id="VNWK01000013">
    <property type="protein sequence ID" value="TXJ98743.1"/>
    <property type="molecule type" value="Genomic_DNA"/>
</dbReference>
<reference evidence="2 4" key="1">
    <citation type="submission" date="2018-08" db="EMBL/GenBank/DDBJ databases">
        <title>Proposal of Muricauda 72 sp.nov. and Muricauda NH166 sp.nov., isolated from seawater.</title>
        <authorList>
            <person name="Cheng H."/>
            <person name="Wu Y.-H."/>
            <person name="Guo L.-L."/>
            <person name="Xu X.-W."/>
        </authorList>
    </citation>
    <scope>NUCLEOTIDE SEQUENCE [LARGE SCALE GENOMIC DNA]</scope>
    <source>
        <strain evidence="2 4">72</strain>
    </source>
</reference>
<dbReference type="EMBL" id="QXFI01000013">
    <property type="protein sequence ID" value="RIV45978.1"/>
    <property type="molecule type" value="Genomic_DNA"/>
</dbReference>
<name>A0A3A1NP01_9FLAO</name>
<dbReference type="PANTHER" id="PTHR43265:SF1">
    <property type="entry name" value="ESTERASE ESTD"/>
    <property type="match status" value="1"/>
</dbReference>
<dbReference type="Pfam" id="PF12146">
    <property type="entry name" value="Hydrolase_4"/>
    <property type="match status" value="1"/>
</dbReference>
<keyword evidence="2" id="KW-0378">Hydrolase</keyword>
<dbReference type="OrthoDB" id="9809549at2"/>
<evidence type="ECO:0000313" key="2">
    <source>
        <dbReference type="EMBL" id="RIV45978.1"/>
    </source>
</evidence>